<keyword evidence="1" id="KW-0175">Coiled coil</keyword>
<organism evidence="2 3">
    <name type="scientific">Trifolium medium</name>
    <dbReference type="NCBI Taxonomy" id="97028"/>
    <lineage>
        <taxon>Eukaryota</taxon>
        <taxon>Viridiplantae</taxon>
        <taxon>Streptophyta</taxon>
        <taxon>Embryophyta</taxon>
        <taxon>Tracheophyta</taxon>
        <taxon>Spermatophyta</taxon>
        <taxon>Magnoliopsida</taxon>
        <taxon>eudicotyledons</taxon>
        <taxon>Gunneridae</taxon>
        <taxon>Pentapetalae</taxon>
        <taxon>rosids</taxon>
        <taxon>fabids</taxon>
        <taxon>Fabales</taxon>
        <taxon>Fabaceae</taxon>
        <taxon>Papilionoideae</taxon>
        <taxon>50 kb inversion clade</taxon>
        <taxon>NPAAA clade</taxon>
        <taxon>Hologalegina</taxon>
        <taxon>IRL clade</taxon>
        <taxon>Trifolieae</taxon>
        <taxon>Trifolium</taxon>
    </lineage>
</organism>
<keyword evidence="3" id="KW-1185">Reference proteome</keyword>
<name>A0A392TCZ7_9FABA</name>
<reference evidence="2 3" key="1">
    <citation type="journal article" date="2018" name="Front. Plant Sci.">
        <title>Red Clover (Trifolium pratense) and Zigzag Clover (T. medium) - A Picture of Genomic Similarities and Differences.</title>
        <authorList>
            <person name="Dluhosova J."/>
            <person name="Istvanek J."/>
            <person name="Nedelnik J."/>
            <person name="Repkova J."/>
        </authorList>
    </citation>
    <scope>NUCLEOTIDE SEQUENCE [LARGE SCALE GENOMIC DNA]</scope>
    <source>
        <strain evidence="3">cv. 10/8</strain>
        <tissue evidence="2">Leaf</tissue>
    </source>
</reference>
<dbReference type="AlphaFoldDB" id="A0A392TCZ7"/>
<feature type="non-terminal residue" evidence="2">
    <location>
        <position position="1"/>
    </location>
</feature>
<accession>A0A392TCZ7</accession>
<dbReference type="Proteomes" id="UP000265520">
    <property type="component" value="Unassembled WGS sequence"/>
</dbReference>
<proteinExistence type="predicted"/>
<evidence type="ECO:0000313" key="3">
    <source>
        <dbReference type="Proteomes" id="UP000265520"/>
    </source>
</evidence>
<evidence type="ECO:0000313" key="2">
    <source>
        <dbReference type="EMBL" id="MCI58772.1"/>
    </source>
</evidence>
<feature type="coiled-coil region" evidence="1">
    <location>
        <begin position="8"/>
        <end position="35"/>
    </location>
</feature>
<evidence type="ECO:0000256" key="1">
    <source>
        <dbReference type="SAM" id="Coils"/>
    </source>
</evidence>
<comment type="caution">
    <text evidence="2">The sequence shown here is derived from an EMBL/GenBank/DDBJ whole genome shotgun (WGS) entry which is preliminary data.</text>
</comment>
<sequence>RDAWKTRCQATELENETLKGKLEQKDRELLAQSRQIVEKNVLILQKDDLHRRDSKRRKR</sequence>
<protein>
    <submittedName>
        <fullName evidence="2">Uncharacterized protein</fullName>
    </submittedName>
</protein>
<dbReference type="EMBL" id="LXQA010551400">
    <property type="protein sequence ID" value="MCI58772.1"/>
    <property type="molecule type" value="Genomic_DNA"/>
</dbReference>